<gene>
    <name evidence="2" type="ORF">DERYTH_LOCUS9216</name>
</gene>
<protein>
    <submittedName>
        <fullName evidence="2">7849_t:CDS:1</fullName>
    </submittedName>
</protein>
<feature type="compositionally biased region" description="Basic and acidic residues" evidence="1">
    <location>
        <begin position="1"/>
        <end position="11"/>
    </location>
</feature>
<organism evidence="2 3">
    <name type="scientific">Dentiscutata erythropus</name>
    <dbReference type="NCBI Taxonomy" id="1348616"/>
    <lineage>
        <taxon>Eukaryota</taxon>
        <taxon>Fungi</taxon>
        <taxon>Fungi incertae sedis</taxon>
        <taxon>Mucoromycota</taxon>
        <taxon>Glomeromycotina</taxon>
        <taxon>Glomeromycetes</taxon>
        <taxon>Diversisporales</taxon>
        <taxon>Gigasporaceae</taxon>
        <taxon>Dentiscutata</taxon>
    </lineage>
</organism>
<evidence type="ECO:0000313" key="3">
    <source>
        <dbReference type="Proteomes" id="UP000789405"/>
    </source>
</evidence>
<evidence type="ECO:0000313" key="2">
    <source>
        <dbReference type="EMBL" id="CAG8632437.1"/>
    </source>
</evidence>
<dbReference type="Proteomes" id="UP000789405">
    <property type="component" value="Unassembled WGS sequence"/>
</dbReference>
<keyword evidence="3" id="KW-1185">Reference proteome</keyword>
<comment type="caution">
    <text evidence="2">The sequence shown here is derived from an EMBL/GenBank/DDBJ whole genome shotgun (WGS) entry which is preliminary data.</text>
</comment>
<sequence length="52" mass="5502">MLSSESDKSSNKSDISSNKSDTLSNMSDTLSSSGQSTIMEQVGLQSEVTQTI</sequence>
<accession>A0A9N9DER1</accession>
<evidence type="ECO:0000256" key="1">
    <source>
        <dbReference type="SAM" id="MobiDB-lite"/>
    </source>
</evidence>
<reference evidence="2" key="1">
    <citation type="submission" date="2021-06" db="EMBL/GenBank/DDBJ databases">
        <authorList>
            <person name="Kallberg Y."/>
            <person name="Tangrot J."/>
            <person name="Rosling A."/>
        </authorList>
    </citation>
    <scope>NUCLEOTIDE SEQUENCE</scope>
    <source>
        <strain evidence="2">MA453B</strain>
    </source>
</reference>
<dbReference type="EMBL" id="CAJVPY010004978">
    <property type="protein sequence ID" value="CAG8632437.1"/>
    <property type="molecule type" value="Genomic_DNA"/>
</dbReference>
<name>A0A9N9DER1_9GLOM</name>
<proteinExistence type="predicted"/>
<dbReference type="AlphaFoldDB" id="A0A9N9DER1"/>
<feature type="region of interest" description="Disordered" evidence="1">
    <location>
        <begin position="1"/>
        <end position="52"/>
    </location>
</feature>
<feature type="compositionally biased region" description="Polar residues" evidence="1">
    <location>
        <begin position="22"/>
        <end position="52"/>
    </location>
</feature>
<feature type="compositionally biased region" description="Low complexity" evidence="1">
    <location>
        <begin position="12"/>
        <end position="21"/>
    </location>
</feature>
<feature type="non-terminal residue" evidence="2">
    <location>
        <position position="52"/>
    </location>
</feature>